<dbReference type="SUPFAM" id="SSF53955">
    <property type="entry name" value="Lysozyme-like"/>
    <property type="match status" value="1"/>
</dbReference>
<comment type="caution">
    <text evidence="4">The sequence shown here is derived from an EMBL/GenBank/DDBJ whole genome shotgun (WGS) entry which is preliminary data.</text>
</comment>
<comment type="similarity">
    <text evidence="1">Belongs to the transglycosylase Slt family.</text>
</comment>
<dbReference type="PROSITE" id="PS00922">
    <property type="entry name" value="TRANSGLYCOSYLASE"/>
    <property type="match status" value="1"/>
</dbReference>
<gene>
    <name evidence="4" type="ORF">GCM10007416_34120</name>
</gene>
<evidence type="ECO:0000256" key="1">
    <source>
        <dbReference type="ARBA" id="ARBA00007734"/>
    </source>
</evidence>
<keyword evidence="5" id="KW-1185">Reference proteome</keyword>
<evidence type="ECO:0000313" key="4">
    <source>
        <dbReference type="EMBL" id="GGA58090.1"/>
    </source>
</evidence>
<evidence type="ECO:0000256" key="2">
    <source>
        <dbReference type="SAM" id="Phobius"/>
    </source>
</evidence>
<dbReference type="PROSITE" id="PS50911">
    <property type="entry name" value="CHAP"/>
    <property type="match status" value="1"/>
</dbReference>
<dbReference type="EMBL" id="BMEX01000028">
    <property type="protein sequence ID" value="GGA58090.1"/>
    <property type="molecule type" value="Genomic_DNA"/>
</dbReference>
<proteinExistence type="inferred from homology"/>
<dbReference type="Pfam" id="PF05257">
    <property type="entry name" value="CHAP"/>
    <property type="match status" value="1"/>
</dbReference>
<dbReference type="InterPro" id="IPR000189">
    <property type="entry name" value="Transglyc_AS"/>
</dbReference>
<organism evidence="4 5">
    <name type="scientific">Kroppenstedtia guangzhouensis</name>
    <dbReference type="NCBI Taxonomy" id="1274356"/>
    <lineage>
        <taxon>Bacteria</taxon>
        <taxon>Bacillati</taxon>
        <taxon>Bacillota</taxon>
        <taxon>Bacilli</taxon>
        <taxon>Bacillales</taxon>
        <taxon>Thermoactinomycetaceae</taxon>
        <taxon>Kroppenstedtia</taxon>
    </lineage>
</organism>
<dbReference type="CDD" id="cd16896">
    <property type="entry name" value="LT_Slt70-like"/>
    <property type="match status" value="1"/>
</dbReference>
<dbReference type="Proteomes" id="UP000617979">
    <property type="component" value="Unassembled WGS sequence"/>
</dbReference>
<keyword evidence="2" id="KW-0472">Membrane</keyword>
<dbReference type="PANTHER" id="PTHR37423:SF2">
    <property type="entry name" value="MEMBRANE-BOUND LYTIC MUREIN TRANSGLYCOSYLASE C"/>
    <property type="match status" value="1"/>
</dbReference>
<dbReference type="InterPro" id="IPR007921">
    <property type="entry name" value="CHAP_dom"/>
</dbReference>
<dbReference type="RefSeq" id="WP_188433692.1">
    <property type="nucleotide sequence ID" value="NZ_BMEX01000028.1"/>
</dbReference>
<dbReference type="Gene3D" id="3.90.1720.10">
    <property type="entry name" value="endopeptidase domain like (from Nostoc punctiforme)"/>
    <property type="match status" value="1"/>
</dbReference>
<keyword evidence="2" id="KW-1133">Transmembrane helix</keyword>
<reference evidence="5" key="1">
    <citation type="journal article" date="2019" name="Int. J. Syst. Evol. Microbiol.">
        <title>The Global Catalogue of Microorganisms (GCM) 10K type strain sequencing project: providing services to taxonomists for standard genome sequencing and annotation.</title>
        <authorList>
            <consortium name="The Broad Institute Genomics Platform"/>
            <consortium name="The Broad Institute Genome Sequencing Center for Infectious Disease"/>
            <person name="Wu L."/>
            <person name="Ma J."/>
        </authorList>
    </citation>
    <scope>NUCLEOTIDE SEQUENCE [LARGE SCALE GENOMIC DNA]</scope>
    <source>
        <strain evidence="5">CGMCC 1.12404</strain>
    </source>
</reference>
<protein>
    <recommendedName>
        <fullName evidence="3">Peptidase C51 domain-containing protein</fullName>
    </recommendedName>
</protein>
<dbReference type="InterPro" id="IPR023346">
    <property type="entry name" value="Lysozyme-like_dom_sf"/>
</dbReference>
<accession>A0ABQ1H442</accession>
<evidence type="ECO:0000259" key="3">
    <source>
        <dbReference type="PROSITE" id="PS50911"/>
    </source>
</evidence>
<dbReference type="Pfam" id="PF01464">
    <property type="entry name" value="SLT"/>
    <property type="match status" value="1"/>
</dbReference>
<dbReference type="Gene3D" id="1.10.530.10">
    <property type="match status" value="1"/>
</dbReference>
<dbReference type="InterPro" id="IPR038765">
    <property type="entry name" value="Papain-like_cys_pep_sf"/>
</dbReference>
<name>A0ABQ1H442_9BACL</name>
<dbReference type="PANTHER" id="PTHR37423">
    <property type="entry name" value="SOLUBLE LYTIC MUREIN TRANSGLYCOSYLASE-RELATED"/>
    <property type="match status" value="1"/>
</dbReference>
<feature type="transmembrane region" description="Helical" evidence="2">
    <location>
        <begin position="43"/>
        <end position="69"/>
    </location>
</feature>
<evidence type="ECO:0000313" key="5">
    <source>
        <dbReference type="Proteomes" id="UP000617979"/>
    </source>
</evidence>
<dbReference type="SUPFAM" id="SSF54001">
    <property type="entry name" value="Cysteine proteinases"/>
    <property type="match status" value="1"/>
</dbReference>
<sequence>MSIPMLNDDRGSTRAGTAVAKRVAAVGASRMAKTAAAALGGQFWFWLVVGLLLFIPLLLALVSAFLSVFTASSTNNSGSQEAIGEIQGVKYADIINEAAAKYGVDPALIAAVAKAESNFNPKAGSQAGARGVMQVMPFNAKGANLWDPRENIFRGTEILSSHIKKYDGDLEKALAAYNAGPGAVSKYNGIPPYKETQAYVPKVMKYYKQYQPLVKNGKLELASGSLKGLSPAENYPYKNASTSGVDRWKFYNRQCTSFVAWRLNDAGIEFHNFMKGGRFGNAENWAKNARKIGFKVNKTPKPGAVAQWDAGAFGHSYWGHVAYVTQVDGAKVTIEEYNYKRFRFSRRVILAHHVSNYIHFE</sequence>
<feature type="domain" description="Peptidase C51" evidence="3">
    <location>
        <begin position="230"/>
        <end position="359"/>
    </location>
</feature>
<keyword evidence="2" id="KW-0812">Transmembrane</keyword>
<dbReference type="InterPro" id="IPR008258">
    <property type="entry name" value="Transglycosylase_SLT_dom_1"/>
</dbReference>